<organism evidence="3 4">
    <name type="scientific">Enhygromyxa salina</name>
    <dbReference type="NCBI Taxonomy" id="215803"/>
    <lineage>
        <taxon>Bacteria</taxon>
        <taxon>Pseudomonadati</taxon>
        <taxon>Myxococcota</taxon>
        <taxon>Polyangia</taxon>
        <taxon>Nannocystales</taxon>
        <taxon>Nannocystaceae</taxon>
        <taxon>Enhygromyxa</taxon>
    </lineage>
</organism>
<feature type="chain" id="PRO_5002147186" evidence="2">
    <location>
        <begin position="26"/>
        <end position="178"/>
    </location>
</feature>
<dbReference type="AlphaFoldDB" id="A0A0C2D4R8"/>
<evidence type="ECO:0000256" key="1">
    <source>
        <dbReference type="SAM" id="MobiDB-lite"/>
    </source>
</evidence>
<evidence type="ECO:0000256" key="2">
    <source>
        <dbReference type="SAM" id="SignalP"/>
    </source>
</evidence>
<name>A0A0C2D4R8_9BACT</name>
<feature type="region of interest" description="Disordered" evidence="1">
    <location>
        <begin position="26"/>
        <end position="96"/>
    </location>
</feature>
<dbReference type="Proteomes" id="UP000031599">
    <property type="component" value="Unassembled WGS sequence"/>
</dbReference>
<feature type="compositionally biased region" description="Acidic residues" evidence="1">
    <location>
        <begin position="43"/>
        <end position="92"/>
    </location>
</feature>
<dbReference type="EMBL" id="JMCC02000061">
    <property type="protein sequence ID" value="KIG15072.1"/>
    <property type="molecule type" value="Genomic_DNA"/>
</dbReference>
<reference evidence="3 4" key="1">
    <citation type="submission" date="2014-12" db="EMBL/GenBank/DDBJ databases">
        <title>Genome assembly of Enhygromyxa salina DSM 15201.</title>
        <authorList>
            <person name="Sharma G."/>
            <person name="Subramanian S."/>
        </authorList>
    </citation>
    <scope>NUCLEOTIDE SEQUENCE [LARGE SCALE GENOMIC DNA]</scope>
    <source>
        <strain evidence="3 4">DSM 15201</strain>
    </source>
</reference>
<keyword evidence="2" id="KW-0732">Signal</keyword>
<proteinExistence type="predicted"/>
<feature type="signal peptide" evidence="2">
    <location>
        <begin position="1"/>
        <end position="25"/>
    </location>
</feature>
<accession>A0A0C2D4R8</accession>
<dbReference type="RefSeq" id="WP_146660156.1">
    <property type="nucleotide sequence ID" value="NZ_JMCC02000061.1"/>
</dbReference>
<comment type="caution">
    <text evidence="3">The sequence shown here is derived from an EMBL/GenBank/DDBJ whole genome shotgun (WGS) entry which is preliminary data.</text>
</comment>
<evidence type="ECO:0000313" key="4">
    <source>
        <dbReference type="Proteomes" id="UP000031599"/>
    </source>
</evidence>
<sequence>MMIHETIPARIVLTLAFSILGLACADDPPPGGEGQDTQHTSDTDDSGDGDGESGDGDSDSESDSGDGDGDDSGDGDGDGDSGDGDGDTDSGGDGDAAVQEACATSCQVWSTCVFPWAECEQLCIEGYQELEGDCFDKTLALSMCQASLTCEEYIAYLDSEPGNACEAEEQAQLECDPS</sequence>
<gene>
    <name evidence="3" type="ORF">DB30_06104</name>
</gene>
<protein>
    <submittedName>
        <fullName evidence="3">Alkaline phosphatase</fullName>
    </submittedName>
</protein>
<evidence type="ECO:0000313" key="3">
    <source>
        <dbReference type="EMBL" id="KIG15072.1"/>
    </source>
</evidence>